<dbReference type="Proteomes" id="UP000599578">
    <property type="component" value="Unassembled WGS sequence"/>
</dbReference>
<evidence type="ECO:0000256" key="1">
    <source>
        <dbReference type="SAM" id="Phobius"/>
    </source>
</evidence>
<comment type="caution">
    <text evidence="2">The sequence shown here is derived from an EMBL/GenBank/DDBJ whole genome shotgun (WGS) entry which is preliminary data.</text>
</comment>
<evidence type="ECO:0000313" key="2">
    <source>
        <dbReference type="EMBL" id="GGO86235.1"/>
    </source>
</evidence>
<keyword evidence="3" id="KW-1185">Reference proteome</keyword>
<feature type="transmembrane region" description="Helical" evidence="1">
    <location>
        <begin position="128"/>
        <end position="145"/>
    </location>
</feature>
<protein>
    <recommendedName>
        <fullName evidence="4">Zinc-ribbon domain-containing protein</fullName>
    </recommendedName>
</protein>
<keyword evidence="1" id="KW-0812">Transmembrane</keyword>
<feature type="transmembrane region" description="Helical" evidence="1">
    <location>
        <begin position="51"/>
        <end position="69"/>
    </location>
</feature>
<sequence>MALIKCQDCGQEISDQSAACIGCGRPVGAGSENPGALQGVWGAVTRSKTPINLFALAMMACAAVLGVSATKVGDTCALIAFTYTLHTFLAVAGMFFVTLLFCRRGIYHPDDLARARRDGLPDLGQDKPLMAAALISLMFLAYGLYQLKQGVEGAYSCG</sequence>
<evidence type="ECO:0000313" key="3">
    <source>
        <dbReference type="Proteomes" id="UP000599578"/>
    </source>
</evidence>
<evidence type="ECO:0008006" key="4">
    <source>
        <dbReference type="Google" id="ProtNLM"/>
    </source>
</evidence>
<keyword evidence="1" id="KW-0472">Membrane</keyword>
<dbReference type="AlphaFoldDB" id="A0A917ZNC0"/>
<dbReference type="EMBL" id="BMLT01000010">
    <property type="protein sequence ID" value="GGO86235.1"/>
    <property type="molecule type" value="Genomic_DNA"/>
</dbReference>
<accession>A0A917ZNC0</accession>
<keyword evidence="1" id="KW-1133">Transmembrane helix</keyword>
<proteinExistence type="predicted"/>
<organism evidence="2 3">
    <name type="scientific">Marinobacterium nitratireducens</name>
    <dbReference type="NCBI Taxonomy" id="518897"/>
    <lineage>
        <taxon>Bacteria</taxon>
        <taxon>Pseudomonadati</taxon>
        <taxon>Pseudomonadota</taxon>
        <taxon>Gammaproteobacteria</taxon>
        <taxon>Oceanospirillales</taxon>
        <taxon>Oceanospirillaceae</taxon>
        <taxon>Marinobacterium</taxon>
    </lineage>
</organism>
<dbReference type="RefSeq" id="WP_188862063.1">
    <property type="nucleotide sequence ID" value="NZ_BMLT01000010.1"/>
</dbReference>
<name>A0A917ZNC0_9GAMM</name>
<reference evidence="2 3" key="1">
    <citation type="journal article" date="2014" name="Int. J. Syst. Evol. Microbiol.">
        <title>Complete genome sequence of Corynebacterium casei LMG S-19264T (=DSM 44701T), isolated from a smear-ripened cheese.</title>
        <authorList>
            <consortium name="US DOE Joint Genome Institute (JGI-PGF)"/>
            <person name="Walter F."/>
            <person name="Albersmeier A."/>
            <person name="Kalinowski J."/>
            <person name="Ruckert C."/>
        </authorList>
    </citation>
    <scope>NUCLEOTIDE SEQUENCE [LARGE SCALE GENOMIC DNA]</scope>
    <source>
        <strain evidence="2 3">CGMCC 1.7286</strain>
    </source>
</reference>
<feature type="transmembrane region" description="Helical" evidence="1">
    <location>
        <begin position="76"/>
        <end position="101"/>
    </location>
</feature>
<gene>
    <name evidence="2" type="ORF">GCM10011348_36620</name>
</gene>